<accession>A0ABU6SY94</accession>
<feature type="signal peptide" evidence="1">
    <location>
        <begin position="1"/>
        <end position="17"/>
    </location>
</feature>
<dbReference type="SUPFAM" id="SSF48264">
    <property type="entry name" value="Cytochrome P450"/>
    <property type="match status" value="1"/>
</dbReference>
<dbReference type="Proteomes" id="UP001341840">
    <property type="component" value="Unassembled WGS sequence"/>
</dbReference>
<proteinExistence type="predicted"/>
<dbReference type="EMBL" id="JASCZI010063565">
    <property type="protein sequence ID" value="MED6141345.1"/>
    <property type="molecule type" value="Genomic_DNA"/>
</dbReference>
<keyword evidence="3" id="KW-1185">Reference proteome</keyword>
<evidence type="ECO:0000313" key="2">
    <source>
        <dbReference type="EMBL" id="MED6141345.1"/>
    </source>
</evidence>
<dbReference type="PANTHER" id="PTHR24299">
    <property type="entry name" value="CYTOCHROME P450 FAMILY 1"/>
    <property type="match status" value="1"/>
</dbReference>
<sequence>MLLLLILLLLTCTTLYCLHYRNLRRSYKLPPGPSPLSIIGNLHELGNNPHHSSAKLAKIHGPIMTLKLGQLTTIMISSAEMAQMVLQTHDRFLSNRTVSEAARVLGHHNHSISFMPVTPLWRSLRRICNDQLFANKTINASQDLRRKKVQELLREIHQSSLIGEAVDIGEAAFKTTLNLLSNTIFSIDLVQSSGSAAGFKDLVANIC</sequence>
<keyword evidence="1" id="KW-0732">Signal</keyword>
<evidence type="ECO:0000256" key="1">
    <source>
        <dbReference type="SAM" id="SignalP"/>
    </source>
</evidence>
<organism evidence="2 3">
    <name type="scientific">Stylosanthes scabra</name>
    <dbReference type="NCBI Taxonomy" id="79078"/>
    <lineage>
        <taxon>Eukaryota</taxon>
        <taxon>Viridiplantae</taxon>
        <taxon>Streptophyta</taxon>
        <taxon>Embryophyta</taxon>
        <taxon>Tracheophyta</taxon>
        <taxon>Spermatophyta</taxon>
        <taxon>Magnoliopsida</taxon>
        <taxon>eudicotyledons</taxon>
        <taxon>Gunneridae</taxon>
        <taxon>Pentapetalae</taxon>
        <taxon>rosids</taxon>
        <taxon>fabids</taxon>
        <taxon>Fabales</taxon>
        <taxon>Fabaceae</taxon>
        <taxon>Papilionoideae</taxon>
        <taxon>50 kb inversion clade</taxon>
        <taxon>dalbergioids sensu lato</taxon>
        <taxon>Dalbergieae</taxon>
        <taxon>Pterocarpus clade</taxon>
        <taxon>Stylosanthes</taxon>
    </lineage>
</organism>
<dbReference type="Gene3D" id="1.10.630.10">
    <property type="entry name" value="Cytochrome P450"/>
    <property type="match status" value="1"/>
</dbReference>
<reference evidence="2 3" key="1">
    <citation type="journal article" date="2023" name="Plants (Basel)">
        <title>Bridging the Gap: Combining Genomics and Transcriptomics Approaches to Understand Stylosanthes scabra, an Orphan Legume from the Brazilian Caatinga.</title>
        <authorList>
            <person name="Ferreira-Neto J.R.C."/>
            <person name="da Silva M.D."/>
            <person name="Binneck E."/>
            <person name="de Melo N.F."/>
            <person name="da Silva R.H."/>
            <person name="de Melo A.L.T.M."/>
            <person name="Pandolfi V."/>
            <person name="Bustamante F.O."/>
            <person name="Brasileiro-Vidal A.C."/>
            <person name="Benko-Iseppon A.M."/>
        </authorList>
    </citation>
    <scope>NUCLEOTIDE SEQUENCE [LARGE SCALE GENOMIC DNA]</scope>
    <source>
        <tissue evidence="2">Leaves</tissue>
    </source>
</reference>
<name>A0ABU6SY94_9FABA</name>
<dbReference type="PANTHER" id="PTHR24299:SF59">
    <property type="entry name" value="CYTOCHROME P450 SUPERFAMILY PROTEIN"/>
    <property type="match status" value="1"/>
</dbReference>
<dbReference type="InterPro" id="IPR036396">
    <property type="entry name" value="Cyt_P450_sf"/>
</dbReference>
<gene>
    <name evidence="2" type="ORF">PIB30_102400</name>
</gene>
<dbReference type="Pfam" id="PF00067">
    <property type="entry name" value="p450"/>
    <property type="match status" value="1"/>
</dbReference>
<protein>
    <submittedName>
        <fullName evidence="2">Uncharacterized protein</fullName>
    </submittedName>
</protein>
<evidence type="ECO:0000313" key="3">
    <source>
        <dbReference type="Proteomes" id="UP001341840"/>
    </source>
</evidence>
<comment type="caution">
    <text evidence="2">The sequence shown here is derived from an EMBL/GenBank/DDBJ whole genome shotgun (WGS) entry which is preliminary data.</text>
</comment>
<feature type="chain" id="PRO_5046080339" evidence="1">
    <location>
        <begin position="18"/>
        <end position="207"/>
    </location>
</feature>
<dbReference type="InterPro" id="IPR001128">
    <property type="entry name" value="Cyt_P450"/>
</dbReference>